<dbReference type="InterPro" id="IPR001451">
    <property type="entry name" value="Hexapep"/>
</dbReference>
<accession>A0AAW4PXG5</accession>
<dbReference type="Pfam" id="PF14602">
    <property type="entry name" value="Hexapep_2"/>
    <property type="match status" value="1"/>
</dbReference>
<dbReference type="CDD" id="cd04645">
    <property type="entry name" value="LbH_gamma_CA_like"/>
    <property type="match status" value="1"/>
</dbReference>
<dbReference type="InterPro" id="IPR047324">
    <property type="entry name" value="LbH_gamma_CA-like"/>
</dbReference>
<dbReference type="InterPro" id="IPR011004">
    <property type="entry name" value="Trimer_LpxA-like_sf"/>
</dbReference>
<dbReference type="SUPFAM" id="SSF51161">
    <property type="entry name" value="Trimeric LpxA-like enzymes"/>
    <property type="match status" value="1"/>
</dbReference>
<evidence type="ECO:0000313" key="2">
    <source>
        <dbReference type="Proteomes" id="UP001430377"/>
    </source>
</evidence>
<dbReference type="PANTHER" id="PTHR13061">
    <property type="entry name" value="DYNACTIN SUBUNIT P25"/>
    <property type="match status" value="1"/>
</dbReference>
<protein>
    <submittedName>
        <fullName evidence="1">Gamma carbonic anhydrase family protein</fullName>
    </submittedName>
</protein>
<evidence type="ECO:0000313" key="1">
    <source>
        <dbReference type="EMBL" id="MBX0325306.1"/>
    </source>
</evidence>
<dbReference type="InterPro" id="IPR050484">
    <property type="entry name" value="Transf_Hexapept/Carb_Anhydrase"/>
</dbReference>
<proteinExistence type="predicted"/>
<dbReference type="PANTHER" id="PTHR13061:SF29">
    <property type="entry name" value="GAMMA CARBONIC ANHYDRASE-LIKE 1, MITOCHONDRIAL-RELATED"/>
    <property type="match status" value="1"/>
</dbReference>
<dbReference type="Proteomes" id="UP001430377">
    <property type="component" value="Unassembled WGS sequence"/>
</dbReference>
<name>A0AAW4PXG5_9EURY</name>
<dbReference type="AlphaFoldDB" id="A0AAW4PXG5"/>
<organism evidence="1 2">
    <name type="scientific">Haloarcula rubra</name>
    <dbReference type="NCBI Taxonomy" id="2487747"/>
    <lineage>
        <taxon>Archaea</taxon>
        <taxon>Methanobacteriati</taxon>
        <taxon>Methanobacteriota</taxon>
        <taxon>Stenosarchaea group</taxon>
        <taxon>Halobacteria</taxon>
        <taxon>Halobacteriales</taxon>
        <taxon>Haloarculaceae</taxon>
        <taxon>Haloarcula</taxon>
    </lineage>
</organism>
<reference evidence="1 2" key="1">
    <citation type="submission" date="2021-06" db="EMBL/GenBank/DDBJ databases">
        <title>Halomicroarcula sp. a new haloarchaeum isolated from saline soil.</title>
        <authorList>
            <person name="Duran-Viseras A."/>
            <person name="Sanchez-Porro C."/>
            <person name="Ventosa A."/>
        </authorList>
    </citation>
    <scope>NUCLEOTIDE SEQUENCE [LARGE SCALE GENOMIC DNA]</scope>
    <source>
        <strain evidence="1 2">F13</strain>
    </source>
</reference>
<dbReference type="EMBL" id="RKLR01000012">
    <property type="protein sequence ID" value="MBX0325306.1"/>
    <property type="molecule type" value="Genomic_DNA"/>
</dbReference>
<keyword evidence="2" id="KW-1185">Reference proteome</keyword>
<gene>
    <name evidence="1" type="ORF">EGH21_19965</name>
</gene>
<comment type="caution">
    <text evidence="1">The sequence shown here is derived from an EMBL/GenBank/DDBJ whole genome shotgun (WGS) entry which is preliminary data.</text>
</comment>
<dbReference type="Gene3D" id="2.160.10.10">
    <property type="entry name" value="Hexapeptide repeat proteins"/>
    <property type="match status" value="1"/>
</dbReference>
<sequence length="177" mass="19158">MCLAGQRIPVQESIYGAAPIVADSAFVSKMAYLIGDVAVGEQSSVWPFVCLRGDESDMPATVGDECNVQEFTMLHGATLEDEVSVGHNVVIDYATVKEHSLIGMNSAVLRGATVESNCLVAAGSLVRQDQTIPEGHLAYGVPAETRPLSDTQREEISMVHEHYVELGQDYKQTGRFE</sequence>